<organism evidence="2 3">
    <name type="scientific">Inhella inkyongensis</name>
    <dbReference type="NCBI Taxonomy" id="392593"/>
    <lineage>
        <taxon>Bacteria</taxon>
        <taxon>Pseudomonadati</taxon>
        <taxon>Pseudomonadota</taxon>
        <taxon>Betaproteobacteria</taxon>
        <taxon>Burkholderiales</taxon>
        <taxon>Sphaerotilaceae</taxon>
        <taxon>Inhella</taxon>
    </lineage>
</organism>
<sequence>MHSLPSKFRLLSAAAVLPLLSACPGSPPQPLSRQIDPEVRSIALIEGQPDAVQSCQGPIVPAPQSWWNSLPPQQPPKLVNQGLVGFHLTPNPRPGCAGFRQDLYRTEFGYSLLAQQALKGLVVKAMLSVHAEILPPQRPGFLCEPFTGGGGGLVRLSLGQALPAAAFTEMPATARVRFLSGARRVNFPQPWISGSLPGGATSFDGGGQRASFSVDVTQDVVQALDNGAGAIQFAIAGSDEAVRSAAPPAAFDCRTIYRVGPLVLTHY</sequence>
<dbReference type="PROSITE" id="PS51257">
    <property type="entry name" value="PROKAR_LIPOPROTEIN"/>
    <property type="match status" value="1"/>
</dbReference>
<comment type="caution">
    <text evidence="2">The sequence shown here is derived from an EMBL/GenBank/DDBJ whole genome shotgun (WGS) entry which is preliminary data.</text>
</comment>
<evidence type="ECO:0000256" key="1">
    <source>
        <dbReference type="SAM" id="SignalP"/>
    </source>
</evidence>
<dbReference type="EMBL" id="JACHHO010000001">
    <property type="protein sequence ID" value="MBB5204064.1"/>
    <property type="molecule type" value="Genomic_DNA"/>
</dbReference>
<name>A0A840S5H2_9BURK</name>
<proteinExistence type="predicted"/>
<evidence type="ECO:0008006" key="4">
    <source>
        <dbReference type="Google" id="ProtNLM"/>
    </source>
</evidence>
<reference evidence="2 3" key="1">
    <citation type="submission" date="2020-08" db="EMBL/GenBank/DDBJ databases">
        <title>Genomic Encyclopedia of Type Strains, Phase IV (KMG-IV): sequencing the most valuable type-strain genomes for metagenomic binning, comparative biology and taxonomic classification.</title>
        <authorList>
            <person name="Goeker M."/>
        </authorList>
    </citation>
    <scope>NUCLEOTIDE SEQUENCE [LARGE SCALE GENOMIC DNA]</scope>
    <source>
        <strain evidence="2 3">DSM 23958</strain>
    </source>
</reference>
<evidence type="ECO:0000313" key="2">
    <source>
        <dbReference type="EMBL" id="MBB5204064.1"/>
    </source>
</evidence>
<keyword evidence="3" id="KW-1185">Reference proteome</keyword>
<protein>
    <recommendedName>
        <fullName evidence="4">Lipoprotein</fullName>
    </recommendedName>
</protein>
<dbReference type="Proteomes" id="UP000554837">
    <property type="component" value="Unassembled WGS sequence"/>
</dbReference>
<evidence type="ECO:0000313" key="3">
    <source>
        <dbReference type="Proteomes" id="UP000554837"/>
    </source>
</evidence>
<feature type="signal peptide" evidence="1">
    <location>
        <begin position="1"/>
        <end position="21"/>
    </location>
</feature>
<dbReference type="RefSeq" id="WP_138856941.1">
    <property type="nucleotide sequence ID" value="NZ_CP040709.1"/>
</dbReference>
<accession>A0A840S5H2</accession>
<gene>
    <name evidence="2" type="ORF">HNQ51_001357</name>
</gene>
<dbReference type="AlphaFoldDB" id="A0A840S5H2"/>
<keyword evidence="1" id="KW-0732">Signal</keyword>
<feature type="chain" id="PRO_5032828688" description="Lipoprotein" evidence="1">
    <location>
        <begin position="22"/>
        <end position="267"/>
    </location>
</feature>